<comment type="caution">
    <text evidence="2">The sequence shown here is derived from an EMBL/GenBank/DDBJ whole genome shotgun (WGS) entry which is preliminary data.</text>
</comment>
<dbReference type="EMBL" id="VTPC01002430">
    <property type="protein sequence ID" value="KAF2900060.1"/>
    <property type="molecule type" value="Genomic_DNA"/>
</dbReference>
<feature type="compositionally biased region" description="Basic and acidic residues" evidence="1">
    <location>
        <begin position="41"/>
        <end position="58"/>
    </location>
</feature>
<dbReference type="AlphaFoldDB" id="A0A8K0GCW3"/>
<organism evidence="2 3">
    <name type="scientific">Ignelater luminosus</name>
    <name type="common">Cucubano</name>
    <name type="synonym">Pyrophorus luminosus</name>
    <dbReference type="NCBI Taxonomy" id="2038154"/>
    <lineage>
        <taxon>Eukaryota</taxon>
        <taxon>Metazoa</taxon>
        <taxon>Ecdysozoa</taxon>
        <taxon>Arthropoda</taxon>
        <taxon>Hexapoda</taxon>
        <taxon>Insecta</taxon>
        <taxon>Pterygota</taxon>
        <taxon>Neoptera</taxon>
        <taxon>Endopterygota</taxon>
        <taxon>Coleoptera</taxon>
        <taxon>Polyphaga</taxon>
        <taxon>Elateriformia</taxon>
        <taxon>Elateroidea</taxon>
        <taxon>Elateridae</taxon>
        <taxon>Agrypninae</taxon>
        <taxon>Pyrophorini</taxon>
        <taxon>Ignelater</taxon>
    </lineage>
</organism>
<gene>
    <name evidence="2" type="ORF">ILUMI_06129</name>
</gene>
<protein>
    <submittedName>
        <fullName evidence="2">Uncharacterized protein</fullName>
    </submittedName>
</protein>
<feature type="compositionally biased region" description="Basic residues" evidence="1">
    <location>
        <begin position="59"/>
        <end position="68"/>
    </location>
</feature>
<name>A0A8K0GCW3_IGNLU</name>
<evidence type="ECO:0000313" key="2">
    <source>
        <dbReference type="EMBL" id="KAF2900060.1"/>
    </source>
</evidence>
<reference evidence="2" key="1">
    <citation type="submission" date="2019-08" db="EMBL/GenBank/DDBJ databases">
        <title>The genome of the North American firefly Photinus pyralis.</title>
        <authorList>
            <consortium name="Photinus pyralis genome working group"/>
            <person name="Fallon T.R."/>
            <person name="Sander Lower S.E."/>
            <person name="Weng J.-K."/>
        </authorList>
    </citation>
    <scope>NUCLEOTIDE SEQUENCE</scope>
    <source>
        <strain evidence="2">TRF0915ILg1</strain>
        <tissue evidence="2">Whole body</tissue>
    </source>
</reference>
<proteinExistence type="predicted"/>
<accession>A0A8K0GCW3</accession>
<feature type="compositionally biased region" description="Low complexity" evidence="1">
    <location>
        <begin position="1"/>
        <end position="22"/>
    </location>
</feature>
<dbReference type="Gene3D" id="6.10.140.390">
    <property type="match status" value="1"/>
</dbReference>
<feature type="region of interest" description="Disordered" evidence="1">
    <location>
        <begin position="1"/>
        <end position="92"/>
    </location>
</feature>
<sequence length="92" mass="10384">MSQNNTPTNQNSETSSTSNNTSCDSKMDTTNHASCLYPGVKLREKRPQTNQEKSETQRKRNSKNRLSNRRSTGFVTPEEIEEAMSMQAAENL</sequence>
<evidence type="ECO:0000313" key="3">
    <source>
        <dbReference type="Proteomes" id="UP000801492"/>
    </source>
</evidence>
<dbReference type="OrthoDB" id="10596115at2759"/>
<evidence type="ECO:0000256" key="1">
    <source>
        <dbReference type="SAM" id="MobiDB-lite"/>
    </source>
</evidence>
<dbReference type="Proteomes" id="UP000801492">
    <property type="component" value="Unassembled WGS sequence"/>
</dbReference>
<keyword evidence="3" id="KW-1185">Reference proteome</keyword>